<keyword evidence="7" id="KW-1185">Reference proteome</keyword>
<gene>
    <name evidence="6" type="ORF">FF011L_18010</name>
</gene>
<evidence type="ECO:0000256" key="5">
    <source>
        <dbReference type="SAM" id="Phobius"/>
    </source>
</evidence>
<keyword evidence="2 4" id="KW-0808">Transferase</keyword>
<dbReference type="InterPro" id="IPR048254">
    <property type="entry name" value="CDP_ALCOHOL_P_TRANSF_CS"/>
</dbReference>
<dbReference type="Gene3D" id="1.20.120.1760">
    <property type="match status" value="1"/>
</dbReference>
<dbReference type="PROSITE" id="PS00379">
    <property type="entry name" value="CDP_ALCOHOL_P_TRANSF"/>
    <property type="match status" value="1"/>
</dbReference>
<dbReference type="RefSeq" id="WP_218933087.1">
    <property type="nucleotide sequence ID" value="NZ_CP036262.1"/>
</dbReference>
<evidence type="ECO:0000256" key="4">
    <source>
        <dbReference type="RuleBase" id="RU003750"/>
    </source>
</evidence>
<dbReference type="AlphaFoldDB" id="A0A517MDY4"/>
<dbReference type="Proteomes" id="UP000320672">
    <property type="component" value="Chromosome"/>
</dbReference>
<name>A0A517MDY4_9BACT</name>
<dbReference type="PANTHER" id="PTHR10414:SF37">
    <property type="entry name" value="BB IN A BOXCAR, ISOFORM C"/>
    <property type="match status" value="1"/>
</dbReference>
<evidence type="ECO:0000256" key="3">
    <source>
        <dbReference type="ARBA" id="ARBA00023136"/>
    </source>
</evidence>
<dbReference type="Pfam" id="PF01066">
    <property type="entry name" value="CDP-OH_P_transf"/>
    <property type="match status" value="1"/>
</dbReference>
<reference evidence="6 7" key="1">
    <citation type="submission" date="2019-02" db="EMBL/GenBank/DDBJ databases">
        <title>Deep-cultivation of Planctomycetes and their phenomic and genomic characterization uncovers novel biology.</title>
        <authorList>
            <person name="Wiegand S."/>
            <person name="Jogler M."/>
            <person name="Boedeker C."/>
            <person name="Pinto D."/>
            <person name="Vollmers J."/>
            <person name="Rivas-Marin E."/>
            <person name="Kohn T."/>
            <person name="Peeters S.H."/>
            <person name="Heuer A."/>
            <person name="Rast P."/>
            <person name="Oberbeckmann S."/>
            <person name="Bunk B."/>
            <person name="Jeske O."/>
            <person name="Meyerdierks A."/>
            <person name="Storesund J.E."/>
            <person name="Kallscheuer N."/>
            <person name="Luecker S."/>
            <person name="Lage O.M."/>
            <person name="Pohl T."/>
            <person name="Merkel B.J."/>
            <person name="Hornburger P."/>
            <person name="Mueller R.-W."/>
            <person name="Bruemmer F."/>
            <person name="Labrenz M."/>
            <person name="Spormann A.M."/>
            <person name="Op den Camp H."/>
            <person name="Overmann J."/>
            <person name="Amann R."/>
            <person name="Jetten M.S.M."/>
            <person name="Mascher T."/>
            <person name="Medema M.H."/>
            <person name="Devos D.P."/>
            <person name="Kaster A.-K."/>
            <person name="Ovreas L."/>
            <person name="Rohde M."/>
            <person name="Galperin M.Y."/>
            <person name="Jogler C."/>
        </authorList>
    </citation>
    <scope>NUCLEOTIDE SEQUENCE [LARGE SCALE GENOMIC DNA]</scope>
    <source>
        <strain evidence="6 7">FF011L</strain>
    </source>
</reference>
<dbReference type="PANTHER" id="PTHR10414">
    <property type="entry name" value="ETHANOLAMINEPHOSPHOTRANSFERASE"/>
    <property type="match status" value="1"/>
</dbReference>
<dbReference type="GO" id="GO:0016780">
    <property type="term" value="F:phosphotransferase activity, for other substituted phosphate groups"/>
    <property type="evidence" value="ECO:0007669"/>
    <property type="project" value="InterPro"/>
</dbReference>
<evidence type="ECO:0000256" key="1">
    <source>
        <dbReference type="ARBA" id="ARBA00004370"/>
    </source>
</evidence>
<sequence>MSARISHSLLDPHIGPRLSSLYQWMPIPRWFPPEGIVACGHLSAIAGAIGLGLSTQFAWGGLLAAAGIVGNHVADCVDGKHARATGQCRNGGELLDHFTDPLSFSYWLIGLAVACGQLEWGLAAVTILMAMAVLTNIRAKLTDQFVLASFGPTEFKTLLATFGILLTIASFGWLGTILPIQLATVGLTGLVLFGALLLPIQLYQAVIEVNRSGKQPDTSEWKQGDA</sequence>
<dbReference type="InterPro" id="IPR043130">
    <property type="entry name" value="CDP-OH_PTrfase_TM_dom"/>
</dbReference>
<organism evidence="6 7">
    <name type="scientific">Roseimaritima multifibrata</name>
    <dbReference type="NCBI Taxonomy" id="1930274"/>
    <lineage>
        <taxon>Bacteria</taxon>
        <taxon>Pseudomonadati</taxon>
        <taxon>Planctomycetota</taxon>
        <taxon>Planctomycetia</taxon>
        <taxon>Pirellulales</taxon>
        <taxon>Pirellulaceae</taxon>
        <taxon>Roseimaritima</taxon>
    </lineage>
</organism>
<feature type="transmembrane region" description="Helical" evidence="5">
    <location>
        <begin position="180"/>
        <end position="203"/>
    </location>
</feature>
<dbReference type="GO" id="GO:0016020">
    <property type="term" value="C:membrane"/>
    <property type="evidence" value="ECO:0007669"/>
    <property type="project" value="UniProtKB-SubCell"/>
</dbReference>
<proteinExistence type="inferred from homology"/>
<dbReference type="InterPro" id="IPR000462">
    <property type="entry name" value="CDP-OH_P_trans"/>
</dbReference>
<protein>
    <submittedName>
        <fullName evidence="6">CDP-alcohol phosphatidyltransferase</fullName>
    </submittedName>
</protein>
<evidence type="ECO:0000313" key="6">
    <source>
        <dbReference type="EMBL" id="QDS93046.1"/>
    </source>
</evidence>
<dbReference type="InterPro" id="IPR014472">
    <property type="entry name" value="CHOPT"/>
</dbReference>
<feature type="transmembrane region" description="Helical" evidence="5">
    <location>
        <begin position="104"/>
        <end position="134"/>
    </location>
</feature>
<evidence type="ECO:0000256" key="2">
    <source>
        <dbReference type="ARBA" id="ARBA00022679"/>
    </source>
</evidence>
<keyword evidence="3 5" id="KW-0472">Membrane</keyword>
<evidence type="ECO:0000313" key="7">
    <source>
        <dbReference type="Proteomes" id="UP000320672"/>
    </source>
</evidence>
<dbReference type="KEGG" id="rml:FF011L_18010"/>
<keyword evidence="5" id="KW-1133">Transmembrane helix</keyword>
<accession>A0A517MDY4</accession>
<dbReference type="GO" id="GO:0008654">
    <property type="term" value="P:phospholipid biosynthetic process"/>
    <property type="evidence" value="ECO:0007669"/>
    <property type="project" value="InterPro"/>
</dbReference>
<comment type="subcellular location">
    <subcellularLocation>
        <location evidence="1">Membrane</location>
    </subcellularLocation>
</comment>
<feature type="transmembrane region" description="Helical" evidence="5">
    <location>
        <begin position="155"/>
        <end position="174"/>
    </location>
</feature>
<comment type="similarity">
    <text evidence="4">Belongs to the CDP-alcohol phosphatidyltransferase class-I family.</text>
</comment>
<keyword evidence="5" id="KW-0812">Transmembrane</keyword>
<dbReference type="EMBL" id="CP036262">
    <property type="protein sequence ID" value="QDS93046.1"/>
    <property type="molecule type" value="Genomic_DNA"/>
</dbReference>